<accession>A0A919GHN1</accession>
<dbReference type="Proteomes" id="UP000603227">
    <property type="component" value="Unassembled WGS sequence"/>
</dbReference>
<sequence>MQLIRPFHPRCGEDFEFLERLNSWRGDVVLVLDGQGHRCSFPLEWTDMAPVDAFVAAAGGGCPYRTGDLVELADLVAARVPGGRGGVGGMAP</sequence>
<organism evidence="1 2">
    <name type="scientific">Streptomyces capitiformicae</name>
    <dbReference type="NCBI Taxonomy" id="2014920"/>
    <lineage>
        <taxon>Bacteria</taxon>
        <taxon>Bacillati</taxon>
        <taxon>Actinomycetota</taxon>
        <taxon>Actinomycetes</taxon>
        <taxon>Kitasatosporales</taxon>
        <taxon>Streptomycetaceae</taxon>
        <taxon>Streptomyces</taxon>
    </lineage>
</organism>
<name>A0A919GHN1_9ACTN</name>
<evidence type="ECO:0000313" key="2">
    <source>
        <dbReference type="Proteomes" id="UP000603227"/>
    </source>
</evidence>
<reference evidence="1" key="2">
    <citation type="submission" date="2020-09" db="EMBL/GenBank/DDBJ databases">
        <authorList>
            <person name="Sun Q."/>
            <person name="Zhou Y."/>
        </authorList>
    </citation>
    <scope>NUCLEOTIDE SEQUENCE</scope>
    <source>
        <strain evidence="1">CGMCC 4.7403</strain>
    </source>
</reference>
<dbReference type="RefSeq" id="WP_189781576.1">
    <property type="nucleotide sequence ID" value="NZ_BNAT01000004.1"/>
</dbReference>
<keyword evidence="2" id="KW-1185">Reference proteome</keyword>
<proteinExistence type="predicted"/>
<dbReference type="EMBL" id="BNAT01000004">
    <property type="protein sequence ID" value="GHH84709.1"/>
    <property type="molecule type" value="Genomic_DNA"/>
</dbReference>
<dbReference type="AlphaFoldDB" id="A0A919GHN1"/>
<protein>
    <submittedName>
        <fullName evidence="1">Uncharacterized protein</fullName>
    </submittedName>
</protein>
<evidence type="ECO:0000313" key="1">
    <source>
        <dbReference type="EMBL" id="GHH84709.1"/>
    </source>
</evidence>
<gene>
    <name evidence="1" type="ORF">GCM10017771_14640</name>
</gene>
<comment type="caution">
    <text evidence="1">The sequence shown here is derived from an EMBL/GenBank/DDBJ whole genome shotgun (WGS) entry which is preliminary data.</text>
</comment>
<dbReference type="InterPro" id="IPR035315">
    <property type="entry name" value="DUF5372"/>
</dbReference>
<reference evidence="1" key="1">
    <citation type="journal article" date="2014" name="Int. J. Syst. Evol. Microbiol.">
        <title>Complete genome sequence of Corynebacterium casei LMG S-19264T (=DSM 44701T), isolated from a smear-ripened cheese.</title>
        <authorList>
            <consortium name="US DOE Joint Genome Institute (JGI-PGF)"/>
            <person name="Walter F."/>
            <person name="Albersmeier A."/>
            <person name="Kalinowski J."/>
            <person name="Ruckert C."/>
        </authorList>
    </citation>
    <scope>NUCLEOTIDE SEQUENCE</scope>
    <source>
        <strain evidence="1">CGMCC 4.7403</strain>
    </source>
</reference>
<dbReference type="Pfam" id="PF17342">
    <property type="entry name" value="DUF5372"/>
    <property type="match status" value="1"/>
</dbReference>